<reference evidence="1" key="1">
    <citation type="submission" date="2021-03" db="EMBL/GenBank/DDBJ databases">
        <authorList>
            <person name="Stanton E."/>
        </authorList>
    </citation>
    <scope>NUCLEOTIDE SEQUENCE</scope>
    <source>
        <strain evidence="1">2020EL-00113</strain>
    </source>
</reference>
<gene>
    <name evidence="1" type="ORF">J7T18_09385</name>
</gene>
<protein>
    <submittedName>
        <fullName evidence="1">DUF4060 family protein</fullName>
    </submittedName>
</protein>
<dbReference type="RefSeq" id="WP_210848370.1">
    <property type="nucleotide sequence ID" value="NZ_JAGKLY010000003.1"/>
</dbReference>
<dbReference type="EMBL" id="JAGKLY010000003">
    <property type="protein sequence ID" value="MBQ0268508.1"/>
    <property type="molecule type" value="Genomic_DNA"/>
</dbReference>
<organism evidence="1 2">
    <name type="scientific">Providencia huaxiensis</name>
    <dbReference type="NCBI Taxonomy" id="2027290"/>
    <lineage>
        <taxon>Bacteria</taxon>
        <taxon>Pseudomonadati</taxon>
        <taxon>Pseudomonadota</taxon>
        <taxon>Gammaproteobacteria</taxon>
        <taxon>Enterobacterales</taxon>
        <taxon>Morganellaceae</taxon>
        <taxon>Providencia</taxon>
    </lineage>
</organism>
<accession>A0A8I2D9L6</accession>
<dbReference type="AlphaFoldDB" id="A0A8I2D9L6"/>
<comment type="caution">
    <text evidence="1">The sequence shown here is derived from an EMBL/GenBank/DDBJ whole genome shotgun (WGS) entry which is preliminary data.</text>
</comment>
<evidence type="ECO:0000313" key="2">
    <source>
        <dbReference type="Proteomes" id="UP000674270"/>
    </source>
</evidence>
<sequence>MKLIIRGEVTPTERIAINAALEAHKKNHNRTGIIVNHKIKIGKNIYPVEIQNCQKSYMVTMRNKRQRI</sequence>
<dbReference type="Proteomes" id="UP000674270">
    <property type="component" value="Unassembled WGS sequence"/>
</dbReference>
<proteinExistence type="predicted"/>
<evidence type="ECO:0000313" key="1">
    <source>
        <dbReference type="EMBL" id="MBQ0268508.1"/>
    </source>
</evidence>
<dbReference type="InterPro" id="IPR025135">
    <property type="entry name" value="DUF4060"/>
</dbReference>
<dbReference type="Pfam" id="PF13269">
    <property type="entry name" value="DUF4060"/>
    <property type="match status" value="1"/>
</dbReference>
<name>A0A8I2D9L6_9GAMM</name>